<comment type="caution">
    <text evidence="2">The sequence shown here is derived from an EMBL/GenBank/DDBJ whole genome shotgun (WGS) entry which is preliminary data.</text>
</comment>
<dbReference type="InterPro" id="IPR036291">
    <property type="entry name" value="NAD(P)-bd_dom_sf"/>
</dbReference>
<evidence type="ECO:0000313" key="2">
    <source>
        <dbReference type="EMBL" id="MFD1365083.1"/>
    </source>
</evidence>
<dbReference type="RefSeq" id="WP_317795187.1">
    <property type="nucleotide sequence ID" value="NZ_AP028461.1"/>
</dbReference>
<dbReference type="EMBL" id="JBHTMK010000007">
    <property type="protein sequence ID" value="MFD1365083.1"/>
    <property type="molecule type" value="Genomic_DNA"/>
</dbReference>
<dbReference type="PANTHER" id="PTHR43157">
    <property type="entry name" value="PHOSPHATIDYLINOSITOL-GLYCAN BIOSYNTHESIS CLASS F PROTEIN-RELATED"/>
    <property type="match status" value="1"/>
</dbReference>
<dbReference type="Proteomes" id="UP001597183">
    <property type="component" value="Unassembled WGS sequence"/>
</dbReference>
<accession>A0ABW4A4H8</accession>
<protein>
    <submittedName>
        <fullName evidence="2">SDR family NAD(P)-dependent oxidoreductase</fullName>
    </submittedName>
</protein>
<keyword evidence="3" id="KW-1185">Reference proteome</keyword>
<sequence>MCRELGQCGGQESAFLAVRVAYSHGPSLVIERPVDNGDGLARNADRAEHAVATLGSDATWLPLDLADLGSVARFSAELLTRGVPVDVLVNCAGVMAIPQWEATADGFEKHFGTNHLGHFALTGRLLPLLQKAEAARVITVSAQVARTARLDLDNLQFQRGYRPMRAYGSSKLANVLFAVELNSRVTGIPVHPGTAPTDIQQYGTNRVTNGIGRLIMRAVGQPLEYVADPITFAATTPEVTAESFIAPTGLFELGGTPGFVPLPRAARDADLRAALWRESERLTGVHY</sequence>
<evidence type="ECO:0000256" key="1">
    <source>
        <dbReference type="ARBA" id="ARBA00023002"/>
    </source>
</evidence>
<dbReference type="InterPro" id="IPR002347">
    <property type="entry name" value="SDR_fam"/>
</dbReference>
<dbReference type="SUPFAM" id="SSF51735">
    <property type="entry name" value="NAD(P)-binding Rossmann-fold domains"/>
    <property type="match status" value="1"/>
</dbReference>
<dbReference type="Pfam" id="PF00106">
    <property type="entry name" value="adh_short"/>
    <property type="match status" value="1"/>
</dbReference>
<proteinExistence type="predicted"/>
<name>A0ABW4A4H8_9ACTN</name>
<evidence type="ECO:0000313" key="3">
    <source>
        <dbReference type="Proteomes" id="UP001597183"/>
    </source>
</evidence>
<keyword evidence="1" id="KW-0560">Oxidoreductase</keyword>
<dbReference type="PANTHER" id="PTHR43157:SF31">
    <property type="entry name" value="PHOSPHATIDYLINOSITOL-GLYCAN BIOSYNTHESIS CLASS F PROTEIN"/>
    <property type="match status" value="1"/>
</dbReference>
<dbReference type="Gene3D" id="3.40.50.720">
    <property type="entry name" value="NAD(P)-binding Rossmann-like Domain"/>
    <property type="match status" value="1"/>
</dbReference>
<reference evidence="3" key="1">
    <citation type="journal article" date="2019" name="Int. J. Syst. Evol. Microbiol.">
        <title>The Global Catalogue of Microorganisms (GCM) 10K type strain sequencing project: providing services to taxonomists for standard genome sequencing and annotation.</title>
        <authorList>
            <consortium name="The Broad Institute Genomics Platform"/>
            <consortium name="The Broad Institute Genome Sequencing Center for Infectious Disease"/>
            <person name="Wu L."/>
            <person name="Ma J."/>
        </authorList>
    </citation>
    <scope>NUCLEOTIDE SEQUENCE [LARGE SCALE GENOMIC DNA]</scope>
    <source>
        <strain evidence="3">CCM 7526</strain>
    </source>
</reference>
<organism evidence="2 3">
    <name type="scientific">Actinoplanes sichuanensis</name>
    <dbReference type="NCBI Taxonomy" id="512349"/>
    <lineage>
        <taxon>Bacteria</taxon>
        <taxon>Bacillati</taxon>
        <taxon>Actinomycetota</taxon>
        <taxon>Actinomycetes</taxon>
        <taxon>Micromonosporales</taxon>
        <taxon>Micromonosporaceae</taxon>
        <taxon>Actinoplanes</taxon>
    </lineage>
</organism>
<gene>
    <name evidence="2" type="ORF">ACFQ5G_06965</name>
</gene>